<keyword evidence="7" id="KW-0812">Transmembrane</keyword>
<feature type="region of interest" description="Disordered" evidence="6">
    <location>
        <begin position="270"/>
        <end position="290"/>
    </location>
</feature>
<evidence type="ECO:0000256" key="6">
    <source>
        <dbReference type="SAM" id="MobiDB-lite"/>
    </source>
</evidence>
<feature type="domain" description="Cytochrome c-type biogenesis protein H TPR" evidence="9">
    <location>
        <begin position="129"/>
        <end position="257"/>
    </location>
</feature>
<dbReference type="Pfam" id="PF23892">
    <property type="entry name" value="Ig_CycH"/>
    <property type="match status" value="1"/>
</dbReference>
<feature type="compositionally biased region" description="Low complexity" evidence="6">
    <location>
        <begin position="276"/>
        <end position="286"/>
    </location>
</feature>
<keyword evidence="2" id="KW-0677">Repeat</keyword>
<feature type="transmembrane region" description="Helical" evidence="7">
    <location>
        <begin position="6"/>
        <end position="24"/>
    </location>
</feature>
<dbReference type="Proteomes" id="UP000032439">
    <property type="component" value="Unassembled WGS sequence"/>
</dbReference>
<evidence type="ECO:0000256" key="3">
    <source>
        <dbReference type="ARBA" id="ARBA00022748"/>
    </source>
</evidence>
<dbReference type="Gene3D" id="1.25.40.10">
    <property type="entry name" value="Tetratricopeptide repeat domain"/>
    <property type="match status" value="1"/>
</dbReference>
<protein>
    <submittedName>
        <fullName evidence="10">Cytochrome C</fullName>
    </submittedName>
</protein>
<dbReference type="InterPro" id="IPR056412">
    <property type="entry name" value="Ig_CycH"/>
</dbReference>
<keyword evidence="7" id="KW-1133">Transmembrane helix</keyword>
<dbReference type="NCBIfam" id="TIGR03142">
    <property type="entry name" value="cytochro_ccmI"/>
    <property type="match status" value="1"/>
</dbReference>
<evidence type="ECO:0000256" key="1">
    <source>
        <dbReference type="ARBA" id="ARBA00004196"/>
    </source>
</evidence>
<feature type="domain" description="Cytochrome c-type biogenesis protein H Ig-like" evidence="8">
    <location>
        <begin position="296"/>
        <end position="401"/>
    </location>
</feature>
<dbReference type="InterPro" id="IPR011990">
    <property type="entry name" value="TPR-like_helical_dom_sf"/>
</dbReference>
<dbReference type="SMART" id="SM00028">
    <property type="entry name" value="TPR"/>
    <property type="match status" value="2"/>
</dbReference>
<evidence type="ECO:0000313" key="11">
    <source>
        <dbReference type="Proteomes" id="UP000032439"/>
    </source>
</evidence>
<dbReference type="RefSeq" id="WP_044316420.1">
    <property type="nucleotide sequence ID" value="NZ_JXXD01000315.1"/>
</dbReference>
<feature type="transmembrane region" description="Helical" evidence="7">
    <location>
        <begin position="94"/>
        <end position="113"/>
    </location>
</feature>
<dbReference type="InterPro" id="IPR051263">
    <property type="entry name" value="C-type_cytochrome_biogenesis"/>
</dbReference>
<evidence type="ECO:0000256" key="5">
    <source>
        <dbReference type="PROSITE-ProRule" id="PRU00339"/>
    </source>
</evidence>
<keyword evidence="4 5" id="KW-0802">TPR repeat</keyword>
<proteinExistence type="predicted"/>
<reference evidence="10 11" key="1">
    <citation type="submission" date="2014-11" db="EMBL/GenBank/DDBJ databases">
        <title>Genomics and ecophysiology of heterotrophic nitrogen fixing bacteria isolated from estuarine surface water.</title>
        <authorList>
            <person name="Bentzon-Tilia M."/>
            <person name="Severin I."/>
            <person name="Hansen L.H."/>
            <person name="Riemann L."/>
        </authorList>
    </citation>
    <scope>NUCLEOTIDE SEQUENCE [LARGE SCALE GENOMIC DNA]</scope>
    <source>
        <strain evidence="10 11">BAL361</strain>
    </source>
</reference>
<gene>
    <name evidence="10" type="ORF">LO50_22445</name>
</gene>
<dbReference type="EMBL" id="JXXD01000315">
    <property type="protein sequence ID" value="KIZ32879.1"/>
    <property type="molecule type" value="Genomic_DNA"/>
</dbReference>
<feature type="repeat" description="TPR" evidence="5">
    <location>
        <begin position="150"/>
        <end position="183"/>
    </location>
</feature>
<dbReference type="SUPFAM" id="SSF48452">
    <property type="entry name" value="TPR-like"/>
    <property type="match status" value="1"/>
</dbReference>
<evidence type="ECO:0000256" key="4">
    <source>
        <dbReference type="ARBA" id="ARBA00022803"/>
    </source>
</evidence>
<dbReference type="PANTHER" id="PTHR47870:SF4">
    <property type="entry name" value="CYTOCHROME C-TYPE BIOGENESIS PROTEIN CYCH"/>
    <property type="match status" value="1"/>
</dbReference>
<organism evidence="10 11">
    <name type="scientific">Stutzerimonas stutzeri</name>
    <name type="common">Pseudomonas stutzeri</name>
    <dbReference type="NCBI Taxonomy" id="316"/>
    <lineage>
        <taxon>Bacteria</taxon>
        <taxon>Pseudomonadati</taxon>
        <taxon>Pseudomonadota</taxon>
        <taxon>Gammaproteobacteria</taxon>
        <taxon>Pseudomonadales</taxon>
        <taxon>Pseudomonadaceae</taxon>
        <taxon>Stutzerimonas</taxon>
    </lineage>
</organism>
<dbReference type="InterPro" id="IPR019734">
    <property type="entry name" value="TPR_rpt"/>
</dbReference>
<evidence type="ECO:0000259" key="9">
    <source>
        <dbReference type="Pfam" id="PF23914"/>
    </source>
</evidence>
<sequence>MIDFWIAAGALLLVALAFLLLPILRGRRAQAEEDRTALNVALYEERLAELTSQHSAGTLTAEQLEAGRADAARELLEDTENSDKPRIAKLGRSVPLIAAVLVPLMGYGLYMYWGASDKVQMARQFSEQPRTVEEMTAHLEQAVQEQPDSAEAWYFLGRTYMNQERPADAAKAFGRVVEIAGRQPELLGQLAQALYFAGDRQWSDKLQALTDEALQGDPQEVTSLGLLGIAAFEEARYPDAVRFWEQLVAALPEEDPSREAIRGGIERARQQIEGGSSTTEQASAASEKADNAGATLQIQVALDPKVAESVSPQDTVFVFARAVAGPPVPLAAKRLTIADLPATVTLGDADAMVPSMKISSVEQVTVMARVSRSGDATKGEWMGQSEALDTASDNAIDLVIDRAEAP</sequence>
<dbReference type="AlphaFoldDB" id="A0A0D7DWC8"/>
<dbReference type="PROSITE" id="PS50005">
    <property type="entry name" value="TPR"/>
    <property type="match status" value="1"/>
</dbReference>
<evidence type="ECO:0000313" key="10">
    <source>
        <dbReference type="EMBL" id="KIZ32879.1"/>
    </source>
</evidence>
<evidence type="ECO:0000256" key="7">
    <source>
        <dbReference type="SAM" id="Phobius"/>
    </source>
</evidence>
<accession>A0A0D7DWC8</accession>
<dbReference type="GO" id="GO:0005886">
    <property type="term" value="C:plasma membrane"/>
    <property type="evidence" value="ECO:0007669"/>
    <property type="project" value="TreeGrafter"/>
</dbReference>
<dbReference type="Pfam" id="PF23914">
    <property type="entry name" value="TPR_CcmH_CycH"/>
    <property type="match status" value="1"/>
</dbReference>
<dbReference type="GeneID" id="99795965"/>
<evidence type="ECO:0000259" key="8">
    <source>
        <dbReference type="Pfam" id="PF23892"/>
    </source>
</evidence>
<name>A0A0D7DWC8_STUST</name>
<keyword evidence="3" id="KW-0201">Cytochrome c-type biogenesis</keyword>
<keyword evidence="7" id="KW-0472">Membrane</keyword>
<dbReference type="PATRIC" id="fig|316.110.peg.3166"/>
<evidence type="ECO:0000256" key="2">
    <source>
        <dbReference type="ARBA" id="ARBA00022737"/>
    </source>
</evidence>
<dbReference type="GO" id="GO:0017004">
    <property type="term" value="P:cytochrome complex assembly"/>
    <property type="evidence" value="ECO:0007669"/>
    <property type="project" value="UniProtKB-KW"/>
</dbReference>
<dbReference type="GO" id="GO:0030313">
    <property type="term" value="C:cell envelope"/>
    <property type="evidence" value="ECO:0007669"/>
    <property type="project" value="UniProtKB-SubCell"/>
</dbReference>
<dbReference type="InterPro" id="IPR056413">
    <property type="entry name" value="TPR_CcmH_CycH"/>
</dbReference>
<comment type="subcellular location">
    <subcellularLocation>
        <location evidence="1">Cell envelope</location>
    </subcellularLocation>
</comment>
<dbReference type="PANTHER" id="PTHR47870">
    <property type="entry name" value="CYTOCHROME C-TYPE BIOGENESIS PROTEIN CCMH"/>
    <property type="match status" value="1"/>
</dbReference>
<dbReference type="InterPro" id="IPR017560">
    <property type="entry name" value="Cyt_c_biogenesis_CcmI"/>
</dbReference>
<comment type="caution">
    <text evidence="10">The sequence shown here is derived from an EMBL/GenBank/DDBJ whole genome shotgun (WGS) entry which is preliminary data.</text>
</comment>